<proteinExistence type="predicted"/>
<keyword evidence="2" id="KW-1185">Reference proteome</keyword>
<protein>
    <submittedName>
        <fullName evidence="1">Uncharacterized protein</fullName>
    </submittedName>
</protein>
<dbReference type="RefSeq" id="XP_066708649.1">
    <property type="nucleotide sequence ID" value="XM_066865520.1"/>
</dbReference>
<sequence length="150" mass="15824">MTCITASAGYGHSSSSACFLLPTTYPTYPTSTYTAPWTTSTVWATSGTDAVTNPPHTSTATITVTPTPASSSSATAHVITTCSHGAGYGFSCSEVTVYPTTSGAAAASTSSGYPTKPWNPEAAWNEALKDWTKMEKKSPQPRPWYSFFGW</sequence>
<accession>A0ABR1T5E0</accession>
<evidence type="ECO:0000313" key="2">
    <source>
        <dbReference type="Proteomes" id="UP001480595"/>
    </source>
</evidence>
<dbReference type="EMBL" id="JAQQWL010000015">
    <property type="protein sequence ID" value="KAK8041104.1"/>
    <property type="molecule type" value="Genomic_DNA"/>
</dbReference>
<comment type="caution">
    <text evidence="1">The sequence shown here is derived from an EMBL/GenBank/DDBJ whole genome shotgun (WGS) entry which is preliminary data.</text>
</comment>
<dbReference type="GeneID" id="92098583"/>
<reference evidence="1 2" key="1">
    <citation type="submission" date="2023-01" db="EMBL/GenBank/DDBJ databases">
        <title>Analysis of 21 Apiospora genomes using comparative genomics revels a genus with tremendous synthesis potential of carbohydrate active enzymes and secondary metabolites.</title>
        <authorList>
            <person name="Sorensen T."/>
        </authorList>
    </citation>
    <scope>NUCLEOTIDE SEQUENCE [LARGE SCALE GENOMIC DNA]</scope>
    <source>
        <strain evidence="1 2">CBS 135458</strain>
    </source>
</reference>
<name>A0ABR1T5E0_9PEZI</name>
<dbReference type="Proteomes" id="UP001480595">
    <property type="component" value="Unassembled WGS sequence"/>
</dbReference>
<gene>
    <name evidence="1" type="ORF">PG994_014111</name>
</gene>
<organism evidence="1 2">
    <name type="scientific">Apiospora phragmitis</name>
    <dbReference type="NCBI Taxonomy" id="2905665"/>
    <lineage>
        <taxon>Eukaryota</taxon>
        <taxon>Fungi</taxon>
        <taxon>Dikarya</taxon>
        <taxon>Ascomycota</taxon>
        <taxon>Pezizomycotina</taxon>
        <taxon>Sordariomycetes</taxon>
        <taxon>Xylariomycetidae</taxon>
        <taxon>Amphisphaeriales</taxon>
        <taxon>Apiosporaceae</taxon>
        <taxon>Apiospora</taxon>
    </lineage>
</organism>
<evidence type="ECO:0000313" key="1">
    <source>
        <dbReference type="EMBL" id="KAK8041104.1"/>
    </source>
</evidence>